<feature type="domain" description="C-type lectin" evidence="3">
    <location>
        <begin position="54"/>
        <end position="174"/>
    </location>
</feature>
<dbReference type="Proteomes" id="UP001652700">
    <property type="component" value="Unplaced"/>
</dbReference>
<dbReference type="PROSITE" id="PS50041">
    <property type="entry name" value="C_TYPE_LECTIN_2"/>
    <property type="match status" value="3"/>
</dbReference>
<protein>
    <submittedName>
        <fullName evidence="6">Macrophage mannose receptor 1-like</fullName>
    </submittedName>
</protein>
<evidence type="ECO:0000313" key="4">
    <source>
        <dbReference type="EnsemblMetazoa" id="XP_050514837.1"/>
    </source>
</evidence>
<evidence type="ECO:0000256" key="1">
    <source>
        <dbReference type="ARBA" id="ARBA00023157"/>
    </source>
</evidence>
<feature type="domain" description="C-type lectin" evidence="3">
    <location>
        <begin position="366"/>
        <end position="483"/>
    </location>
</feature>
<dbReference type="PANTHER" id="PTHR22803">
    <property type="entry name" value="MANNOSE, PHOSPHOLIPASE, LECTIN RECEPTOR RELATED"/>
    <property type="match status" value="1"/>
</dbReference>
<dbReference type="InterPro" id="IPR001304">
    <property type="entry name" value="C-type_lectin-like"/>
</dbReference>
<proteinExistence type="predicted"/>
<keyword evidence="1" id="KW-1015">Disulfide bond</keyword>
<dbReference type="CDD" id="cd00037">
    <property type="entry name" value="CLECT"/>
    <property type="match status" value="2"/>
</dbReference>
<dbReference type="PROSITE" id="PS00615">
    <property type="entry name" value="C_TYPE_LECTIN_1"/>
    <property type="match status" value="1"/>
</dbReference>
<dbReference type="OrthoDB" id="8187082at2759"/>
<feature type="domain" description="C-type lectin" evidence="3">
    <location>
        <begin position="208"/>
        <end position="327"/>
    </location>
</feature>
<dbReference type="InterPro" id="IPR016187">
    <property type="entry name" value="CTDL_fold"/>
</dbReference>
<dbReference type="RefSeq" id="XP_028139837.1">
    <property type="nucleotide sequence ID" value="XM_028284036.1"/>
</dbReference>
<dbReference type="InterPro" id="IPR016186">
    <property type="entry name" value="C-type_lectin-like/link_sf"/>
</dbReference>
<dbReference type="EnsemblMetazoa" id="XM_050658880.1">
    <property type="protein sequence ID" value="XP_050514837.1"/>
    <property type="gene ID" value="LOC126890050"/>
</dbReference>
<keyword evidence="5" id="KW-1185">Reference proteome</keyword>
<organism evidence="6">
    <name type="scientific">Diabrotica virgifera virgifera</name>
    <name type="common">western corn rootworm</name>
    <dbReference type="NCBI Taxonomy" id="50390"/>
    <lineage>
        <taxon>Eukaryota</taxon>
        <taxon>Metazoa</taxon>
        <taxon>Ecdysozoa</taxon>
        <taxon>Arthropoda</taxon>
        <taxon>Hexapoda</taxon>
        <taxon>Insecta</taxon>
        <taxon>Pterygota</taxon>
        <taxon>Neoptera</taxon>
        <taxon>Endopterygota</taxon>
        <taxon>Coleoptera</taxon>
        <taxon>Polyphaga</taxon>
        <taxon>Cucujiformia</taxon>
        <taxon>Chrysomeloidea</taxon>
        <taxon>Chrysomelidae</taxon>
        <taxon>Galerucinae</taxon>
        <taxon>Diabroticina</taxon>
        <taxon>Diabroticites</taxon>
        <taxon>Diabrotica</taxon>
    </lineage>
</organism>
<evidence type="ECO:0000256" key="2">
    <source>
        <dbReference type="SAM" id="SignalP"/>
    </source>
</evidence>
<dbReference type="InterPro" id="IPR050111">
    <property type="entry name" value="C-type_lectin/snaclec_domain"/>
</dbReference>
<evidence type="ECO:0000259" key="3">
    <source>
        <dbReference type="PROSITE" id="PS50041"/>
    </source>
</evidence>
<accession>A0A6P7FYD7</accession>
<dbReference type="InParanoid" id="A0A6P7FYD7"/>
<feature type="chain" id="PRO_5027649717" evidence="2">
    <location>
        <begin position="35"/>
        <end position="523"/>
    </location>
</feature>
<name>A0A6P7FYD7_DIAVI</name>
<dbReference type="InterPro" id="IPR018378">
    <property type="entry name" value="C-type_lectin_CS"/>
</dbReference>
<keyword evidence="2" id="KW-0732">Signal</keyword>
<gene>
    <name evidence="6" type="primary">LOC114334035</name>
</gene>
<sequence length="523" mass="59532">MCLYIFRRFKQIYKNKMCRWWVCSLLFLFPLVLGDAPSVFDPAGVVPLEKCEKCGNKNYYFSYKFKANYFHADQICRDMNMTLVTIPSKEVNDFLYTTVLSANGEINFWTSGTNLVDKVSWMWMSNAQPITYSNWNVGQPTASAYRCLLGQMIRGKDFLWMNVDCNGLYNFVCESIEPAASSKTGGSENWAKLFADPSVSPNFPLFNYNKKSYYVNTQAMSFLDANRFCRMINMELVSIESDAENTWVYRWLRNINLGTTYWSGGTNLINGFDWIWFSSGRKVVFTKWMKGQPATINQRCIQLIVNKGLGMEWVSLGCEVLLPFVCQSPTDKITRRPATVGPNGNSGSCEVKEVKEVKEVISPVVNTYHTYKVLTTPVHYKQAVAACEAAGMSLVSIQSKEKSDSVTSKLQKISQTGAFWTSGHKIDNKWFWLKGEPITFTNWNDGEPNNKRGNENCLTVFKSGTGSLWNDDPCDFKFIPVCEIAVTVQNEESREKIIASQNECCKAPVVNVFVDRDQDNYVE</sequence>
<dbReference type="AlphaFoldDB" id="A0A6P7FYD7"/>
<dbReference type="Pfam" id="PF00059">
    <property type="entry name" value="Lectin_C"/>
    <property type="match status" value="3"/>
</dbReference>
<feature type="signal peptide" evidence="2">
    <location>
        <begin position="1"/>
        <end position="34"/>
    </location>
</feature>
<dbReference type="SUPFAM" id="SSF56436">
    <property type="entry name" value="C-type lectin-like"/>
    <property type="match status" value="3"/>
</dbReference>
<evidence type="ECO:0000313" key="6">
    <source>
        <dbReference type="RefSeq" id="XP_028139837.1"/>
    </source>
</evidence>
<dbReference type="SMART" id="SM00034">
    <property type="entry name" value="CLECT"/>
    <property type="match status" value="3"/>
</dbReference>
<dbReference type="Gene3D" id="3.10.100.10">
    <property type="entry name" value="Mannose-Binding Protein A, subunit A"/>
    <property type="match status" value="3"/>
</dbReference>
<reference evidence="6" key="1">
    <citation type="submission" date="2025-04" db="UniProtKB">
        <authorList>
            <consortium name="RefSeq"/>
        </authorList>
    </citation>
    <scope>IDENTIFICATION</scope>
    <source>
        <tissue evidence="6">Whole insect</tissue>
    </source>
</reference>
<reference evidence="4" key="2">
    <citation type="submission" date="2025-05" db="UniProtKB">
        <authorList>
            <consortium name="EnsemblMetazoa"/>
        </authorList>
    </citation>
    <scope>IDENTIFICATION</scope>
</reference>
<evidence type="ECO:0000313" key="5">
    <source>
        <dbReference type="Proteomes" id="UP001652700"/>
    </source>
</evidence>